<evidence type="ECO:0000256" key="1">
    <source>
        <dbReference type="SAM" id="MobiDB-lite"/>
    </source>
</evidence>
<gene>
    <name evidence="2" type="ORF">CCHR01_10088</name>
</gene>
<dbReference type="EMBL" id="JAQOWY010000207">
    <property type="protein sequence ID" value="KAK1847298.1"/>
    <property type="molecule type" value="Genomic_DNA"/>
</dbReference>
<name>A0AAD9AFM1_9PEZI</name>
<comment type="caution">
    <text evidence="2">The sequence shown here is derived from an EMBL/GenBank/DDBJ whole genome shotgun (WGS) entry which is preliminary data.</text>
</comment>
<keyword evidence="3" id="KW-1185">Reference proteome</keyword>
<organism evidence="2 3">
    <name type="scientific">Colletotrichum chrysophilum</name>
    <dbReference type="NCBI Taxonomy" id="1836956"/>
    <lineage>
        <taxon>Eukaryota</taxon>
        <taxon>Fungi</taxon>
        <taxon>Dikarya</taxon>
        <taxon>Ascomycota</taxon>
        <taxon>Pezizomycotina</taxon>
        <taxon>Sordariomycetes</taxon>
        <taxon>Hypocreomycetidae</taxon>
        <taxon>Glomerellales</taxon>
        <taxon>Glomerellaceae</taxon>
        <taxon>Colletotrichum</taxon>
        <taxon>Colletotrichum gloeosporioides species complex</taxon>
    </lineage>
</organism>
<sequence>MEMRGEARRGGWRNNSGGGLWTGTGVGGRASEREIETEKGAEQTGGSRMTGGQRKTKCRFDYVIIEGGSISGSKSMATGDVNVVDVLVAANGMETGSRSRKAATKQVMDVIRCRIRFEEMRERMELARAWMGDKPTEM</sequence>
<accession>A0AAD9AFM1</accession>
<evidence type="ECO:0000313" key="2">
    <source>
        <dbReference type="EMBL" id="KAK1847298.1"/>
    </source>
</evidence>
<dbReference type="AlphaFoldDB" id="A0AAD9AFM1"/>
<proteinExistence type="predicted"/>
<reference evidence="2" key="1">
    <citation type="submission" date="2023-01" db="EMBL/GenBank/DDBJ databases">
        <title>Colletotrichum chrysophilum M932 genome sequence.</title>
        <authorList>
            <person name="Baroncelli R."/>
        </authorList>
    </citation>
    <scope>NUCLEOTIDE SEQUENCE</scope>
    <source>
        <strain evidence="2">M932</strain>
    </source>
</reference>
<protein>
    <submittedName>
        <fullName evidence="2">Uncharacterized protein</fullName>
    </submittedName>
</protein>
<evidence type="ECO:0000313" key="3">
    <source>
        <dbReference type="Proteomes" id="UP001243330"/>
    </source>
</evidence>
<feature type="region of interest" description="Disordered" evidence="1">
    <location>
        <begin position="1"/>
        <end position="53"/>
    </location>
</feature>
<feature type="compositionally biased region" description="Basic and acidic residues" evidence="1">
    <location>
        <begin position="30"/>
        <end position="41"/>
    </location>
</feature>
<feature type="compositionally biased region" description="Gly residues" evidence="1">
    <location>
        <begin position="16"/>
        <end position="28"/>
    </location>
</feature>
<dbReference type="Proteomes" id="UP001243330">
    <property type="component" value="Unassembled WGS sequence"/>
</dbReference>